<dbReference type="AlphaFoldDB" id="A0A9Q7E8V2"/>
<evidence type="ECO:0000313" key="2">
    <source>
        <dbReference type="Proteomes" id="UP000596202"/>
    </source>
</evidence>
<sequence length="163" mass="19462">MHKKGDELYKELKKLIDKVLDWIKKNSKRVEKASNIADEATLLKFMRRNHIKGNIDVSYVLRISNNKKNLAESLLLSLKEIKEGKTIIQLVRYFKITDSPLLASLSNYQARIWYSWKKMQIEGQIRNIRKLEDKAKKAFVLRNEYRTATRQYMKDHNWADYLE</sequence>
<dbReference type="GeneID" id="93526201"/>
<proteinExistence type="predicted"/>
<organism evidence="1 2">
    <name type="scientific">Myroides odoratus</name>
    <name type="common">Flavobacterium odoratum</name>
    <dbReference type="NCBI Taxonomy" id="256"/>
    <lineage>
        <taxon>Bacteria</taxon>
        <taxon>Pseudomonadati</taxon>
        <taxon>Bacteroidota</taxon>
        <taxon>Flavobacteriia</taxon>
        <taxon>Flavobacteriales</taxon>
        <taxon>Flavobacteriaceae</taxon>
        <taxon>Myroides</taxon>
    </lineage>
</organism>
<name>A0A9Q7E8V2_MYROD</name>
<reference evidence="1 2" key="1">
    <citation type="submission" date="2021-01" db="EMBL/GenBank/DDBJ databases">
        <title>FDA dAtabase for Regulatory Grade micrObial Sequences (FDA-ARGOS): Supporting development and validation of Infectious Disease Dx tests.</title>
        <authorList>
            <person name="Sproer C."/>
            <person name="Gronow S."/>
            <person name="Severitt S."/>
            <person name="Schroder I."/>
            <person name="Tallon L."/>
            <person name="Sadzewicz L."/>
            <person name="Zhao X."/>
            <person name="Boylan J."/>
            <person name="Ott S."/>
            <person name="Bowen H."/>
            <person name="Vavikolanu K."/>
            <person name="Mehta A."/>
            <person name="Aluvathingal J."/>
            <person name="Nadendla S."/>
            <person name="Lowell S."/>
            <person name="Myers T."/>
            <person name="Yan Y."/>
            <person name="Sichtig H."/>
        </authorList>
    </citation>
    <scope>NUCLEOTIDE SEQUENCE [LARGE SCALE GENOMIC DNA]</scope>
    <source>
        <strain evidence="1 2">FDAARGOS_1131</strain>
    </source>
</reference>
<gene>
    <name evidence="1" type="ORF">I6I88_00980</name>
</gene>
<dbReference type="EMBL" id="CP068108">
    <property type="protein sequence ID" value="QQU00377.1"/>
    <property type="molecule type" value="Genomic_DNA"/>
</dbReference>
<evidence type="ECO:0000313" key="1">
    <source>
        <dbReference type="EMBL" id="QQU00377.1"/>
    </source>
</evidence>
<dbReference type="RefSeq" id="WP_036462846.1">
    <property type="nucleotide sequence ID" value="NZ_CP068108.1"/>
</dbReference>
<accession>A0A9Q7E8V2</accession>
<dbReference type="Proteomes" id="UP000596202">
    <property type="component" value="Chromosome"/>
</dbReference>
<protein>
    <submittedName>
        <fullName evidence="1">Uncharacterized protein</fullName>
    </submittedName>
</protein>